<evidence type="ECO:0000313" key="2">
    <source>
        <dbReference type="Proteomes" id="UP000503144"/>
    </source>
</evidence>
<protein>
    <submittedName>
        <fullName evidence="1">Uncharacterized protein</fullName>
    </submittedName>
</protein>
<reference evidence="2" key="1">
    <citation type="submission" date="2020-04" db="EMBL/GenBank/DDBJ databases">
        <authorList>
            <person name="Kittiwongwattana C."/>
        </authorList>
    </citation>
    <scope>NUCLEOTIDE SEQUENCE [LARGE SCALE GENOMIC DNA]</scope>
    <source>
        <strain evidence="2">1303</strain>
    </source>
</reference>
<dbReference type="Proteomes" id="UP000503144">
    <property type="component" value="Chromosome"/>
</dbReference>
<proteinExistence type="predicted"/>
<accession>A0ABX6LI12</accession>
<keyword evidence="2" id="KW-1185">Reference proteome</keyword>
<name>A0ABX6LI12_9BACT</name>
<sequence length="95" mass="10394">MQSVQIDATKPRLSEALGISDERWTIITTSCNKERDRILAENGGGLLNVALWLRACIAFCNTGEEVIFMSNYIGYAIASTTQPLGRVVAGIRFVS</sequence>
<organism evidence="1 2">
    <name type="scientific">Chitinophaga oryzae</name>
    <dbReference type="NCBI Taxonomy" id="2725414"/>
    <lineage>
        <taxon>Bacteria</taxon>
        <taxon>Pseudomonadati</taxon>
        <taxon>Bacteroidota</taxon>
        <taxon>Chitinophagia</taxon>
        <taxon>Chitinophagales</taxon>
        <taxon>Chitinophagaceae</taxon>
        <taxon>Chitinophaga</taxon>
    </lineage>
</organism>
<dbReference type="EMBL" id="CP051204">
    <property type="protein sequence ID" value="QJB39751.1"/>
    <property type="molecule type" value="Genomic_DNA"/>
</dbReference>
<reference evidence="1 2" key="2">
    <citation type="submission" date="2020-09" db="EMBL/GenBank/DDBJ databases">
        <authorList>
            <person name="Kittiwongwattana C."/>
        </authorList>
    </citation>
    <scope>NUCLEOTIDE SEQUENCE [LARGE SCALE GENOMIC DNA]</scope>
    <source>
        <strain evidence="1 2">1303</strain>
    </source>
</reference>
<gene>
    <name evidence="1" type="ORF">HF324_18555</name>
</gene>
<evidence type="ECO:0000313" key="1">
    <source>
        <dbReference type="EMBL" id="QJB39751.1"/>
    </source>
</evidence>
<dbReference type="RefSeq" id="WP_168861349.1">
    <property type="nucleotide sequence ID" value="NZ_CP051204.2"/>
</dbReference>